<keyword evidence="3" id="KW-0479">Metal-binding</keyword>
<dbReference type="InterPro" id="IPR040442">
    <property type="entry name" value="Pyrv_kinase-like_dom_sf"/>
</dbReference>
<dbReference type="PIRSF" id="PIRSF015582">
    <property type="entry name" value="Cit_lyase_B"/>
    <property type="match status" value="1"/>
</dbReference>
<dbReference type="Proteomes" id="UP001230685">
    <property type="component" value="Unassembled WGS sequence"/>
</dbReference>
<keyword evidence="7" id="KW-1185">Reference proteome</keyword>
<accession>A0ABT9ENC2</accession>
<evidence type="ECO:0000313" key="7">
    <source>
        <dbReference type="Proteomes" id="UP001230685"/>
    </source>
</evidence>
<feature type="domain" description="HpcH/HpaI aldolase/citrate lyase" evidence="5">
    <location>
        <begin position="16"/>
        <end position="228"/>
    </location>
</feature>
<proteinExistence type="inferred from homology"/>
<evidence type="ECO:0000256" key="2">
    <source>
        <dbReference type="ARBA" id="ARBA00005568"/>
    </source>
</evidence>
<evidence type="ECO:0000256" key="1">
    <source>
        <dbReference type="ARBA" id="ARBA00001946"/>
    </source>
</evidence>
<dbReference type="EMBL" id="JAUUDS010000008">
    <property type="protein sequence ID" value="MDP1028321.1"/>
    <property type="molecule type" value="Genomic_DNA"/>
</dbReference>
<keyword evidence="6" id="KW-0456">Lyase</keyword>
<dbReference type="InterPro" id="IPR011206">
    <property type="entry name" value="Citrate_lyase_beta/mcl1/mcl2"/>
</dbReference>
<dbReference type="PANTHER" id="PTHR32308">
    <property type="entry name" value="LYASE BETA SUBUNIT, PUTATIVE (AFU_ORTHOLOGUE AFUA_4G13030)-RELATED"/>
    <property type="match status" value="1"/>
</dbReference>
<dbReference type="SUPFAM" id="SSF51621">
    <property type="entry name" value="Phosphoenolpyruvate/pyruvate domain"/>
    <property type="match status" value="1"/>
</dbReference>
<sequence length="290" mass="29725">MTADATLLRPLPRRRRSALFMPASNPRAVEKARQLPCDVVILDLEDAVAPDRKVAARDTAVAALAAGGFGGRELVVRVNAGDTVWAAADLAALAAAPVDAVLLPKVGSVADVATARARIGADGPALWAMIESARGLLALPALADAAEGLGLTALVAGTNDLAIDLSCRPDTARTPLLPALAQIVAGARAGGMAALDGVLNVTDDAERLAAECAQGAMWGFDGKTLIHPAQIATANTAFGPDPETLEWARRVIALFADPATADRGAVAMDGAMVERLHLEQAERIVAMADG</sequence>
<dbReference type="RefSeq" id="WP_305174040.1">
    <property type="nucleotide sequence ID" value="NZ_JAUUDS010000008.1"/>
</dbReference>
<keyword evidence="4" id="KW-0460">Magnesium</keyword>
<evidence type="ECO:0000259" key="5">
    <source>
        <dbReference type="Pfam" id="PF03328"/>
    </source>
</evidence>
<evidence type="ECO:0000256" key="4">
    <source>
        <dbReference type="ARBA" id="ARBA00022842"/>
    </source>
</evidence>
<dbReference type="Pfam" id="PF03328">
    <property type="entry name" value="HpcH_HpaI"/>
    <property type="match status" value="1"/>
</dbReference>
<dbReference type="GO" id="GO:0016829">
    <property type="term" value="F:lyase activity"/>
    <property type="evidence" value="ECO:0007669"/>
    <property type="project" value="UniProtKB-KW"/>
</dbReference>
<evidence type="ECO:0000256" key="3">
    <source>
        <dbReference type="ARBA" id="ARBA00022723"/>
    </source>
</evidence>
<dbReference type="InterPro" id="IPR015813">
    <property type="entry name" value="Pyrv/PenolPyrv_kinase-like_dom"/>
</dbReference>
<dbReference type="PANTHER" id="PTHR32308:SF10">
    <property type="entry name" value="CITRATE LYASE SUBUNIT BETA"/>
    <property type="match status" value="1"/>
</dbReference>
<evidence type="ECO:0000313" key="6">
    <source>
        <dbReference type="EMBL" id="MDP1028321.1"/>
    </source>
</evidence>
<dbReference type="Gene3D" id="3.20.20.60">
    <property type="entry name" value="Phosphoenolpyruvate-binding domains"/>
    <property type="match status" value="1"/>
</dbReference>
<name>A0ABT9ENC2_9SPHN</name>
<protein>
    <submittedName>
        <fullName evidence="6">CoA ester lyase</fullName>
    </submittedName>
</protein>
<organism evidence="6 7">
    <name type="scientific">Sphingomonas aurea</name>
    <dbReference type="NCBI Taxonomy" id="3063994"/>
    <lineage>
        <taxon>Bacteria</taxon>
        <taxon>Pseudomonadati</taxon>
        <taxon>Pseudomonadota</taxon>
        <taxon>Alphaproteobacteria</taxon>
        <taxon>Sphingomonadales</taxon>
        <taxon>Sphingomonadaceae</taxon>
        <taxon>Sphingomonas</taxon>
    </lineage>
</organism>
<comment type="similarity">
    <text evidence="2">Belongs to the HpcH/HpaI aldolase family.</text>
</comment>
<gene>
    <name evidence="6" type="ORF">Q5H91_13945</name>
</gene>
<comment type="caution">
    <text evidence="6">The sequence shown here is derived from an EMBL/GenBank/DDBJ whole genome shotgun (WGS) entry which is preliminary data.</text>
</comment>
<reference evidence="6 7" key="1">
    <citation type="submission" date="2023-07" db="EMBL/GenBank/DDBJ databases">
        <authorList>
            <person name="Kim M.K."/>
        </authorList>
    </citation>
    <scope>NUCLEOTIDE SEQUENCE [LARGE SCALE GENOMIC DNA]</scope>
    <source>
        <strain evidence="6 7">KR1UV-12</strain>
    </source>
</reference>
<dbReference type="InterPro" id="IPR005000">
    <property type="entry name" value="Aldolase/citrate-lyase_domain"/>
</dbReference>
<comment type="cofactor">
    <cofactor evidence="1">
        <name>Mg(2+)</name>
        <dbReference type="ChEBI" id="CHEBI:18420"/>
    </cofactor>
</comment>